<organism evidence="4 5">
    <name type="scientific">Fomitopsis schrenkii</name>
    <name type="common">Brown rot fungus</name>
    <dbReference type="NCBI Taxonomy" id="2126942"/>
    <lineage>
        <taxon>Eukaryota</taxon>
        <taxon>Fungi</taxon>
        <taxon>Dikarya</taxon>
        <taxon>Basidiomycota</taxon>
        <taxon>Agaricomycotina</taxon>
        <taxon>Agaricomycetes</taxon>
        <taxon>Polyporales</taxon>
        <taxon>Fomitopsis</taxon>
    </lineage>
</organism>
<accession>S8DY56</accession>
<gene>
    <name evidence="4" type="ORF">FOMPIDRAFT_115156</name>
</gene>
<keyword evidence="5" id="KW-1185">Reference proteome</keyword>
<dbReference type="InterPro" id="IPR045339">
    <property type="entry name" value="DUF6534"/>
</dbReference>
<evidence type="ECO:0000313" key="5">
    <source>
        <dbReference type="Proteomes" id="UP000015241"/>
    </source>
</evidence>
<dbReference type="OrthoDB" id="2535105at2759"/>
<evidence type="ECO:0000259" key="3">
    <source>
        <dbReference type="Pfam" id="PF20152"/>
    </source>
</evidence>
<evidence type="ECO:0000256" key="1">
    <source>
        <dbReference type="SAM" id="MobiDB-lite"/>
    </source>
</evidence>
<dbReference type="STRING" id="743788.S8DY56"/>
<proteinExistence type="predicted"/>
<keyword evidence="2" id="KW-0472">Membrane</keyword>
<dbReference type="Pfam" id="PF20152">
    <property type="entry name" value="DUF6534"/>
    <property type="match status" value="1"/>
</dbReference>
<dbReference type="InParanoid" id="S8DY56"/>
<feature type="region of interest" description="Disordered" evidence="1">
    <location>
        <begin position="251"/>
        <end position="270"/>
    </location>
</feature>
<evidence type="ECO:0000313" key="4">
    <source>
        <dbReference type="EMBL" id="EPS97981.1"/>
    </source>
</evidence>
<feature type="transmembrane region" description="Helical" evidence="2">
    <location>
        <begin position="125"/>
        <end position="147"/>
    </location>
</feature>
<evidence type="ECO:0000256" key="2">
    <source>
        <dbReference type="SAM" id="Phobius"/>
    </source>
</evidence>
<dbReference type="Proteomes" id="UP000015241">
    <property type="component" value="Unassembled WGS sequence"/>
</dbReference>
<name>S8DY56_FOMSC</name>
<dbReference type="AlphaFoldDB" id="S8DY56"/>
<feature type="domain" description="DUF6534" evidence="3">
    <location>
        <begin position="97"/>
        <end position="184"/>
    </location>
</feature>
<keyword evidence="2" id="KW-1133">Transmembrane helix</keyword>
<protein>
    <recommendedName>
        <fullName evidence="3">DUF6534 domain-containing protein</fullName>
    </recommendedName>
</protein>
<keyword evidence="2" id="KW-0812">Transmembrane</keyword>
<feature type="transmembrane region" description="Helical" evidence="2">
    <location>
        <begin position="91"/>
        <end position="113"/>
    </location>
</feature>
<sequence length="270" mass="29907">MSIAQGYHHIKRTNNCHTKEPSRRISLYAIRVWKQVFIQLPQIIATLAGYDPLVFCYEMLKSSSSPRHNLVTDFFEPSGLILSTGTQWISYYANINAAIVDAIIAGSLCYLLARCRTGYTRMDSTLGWLMFYVLNTGVITCVCAIIAATMVKALPYTFAVIAAQVIQTKLYVNSYLALTNARSSLRLQNHRRALSVDYMMRPIGGAPSRPSQNTATTAKDIDMFFPESPDHSASGSAERVDLPAAVHHRHSTIHISDKKAQQFGDVGSAV</sequence>
<reference evidence="4 5" key="1">
    <citation type="journal article" date="2012" name="Science">
        <title>The Paleozoic origin of enzymatic lignin decomposition reconstructed from 31 fungal genomes.</title>
        <authorList>
            <person name="Floudas D."/>
            <person name="Binder M."/>
            <person name="Riley R."/>
            <person name="Barry K."/>
            <person name="Blanchette R.A."/>
            <person name="Henrissat B."/>
            <person name="Martinez A.T."/>
            <person name="Otillar R."/>
            <person name="Spatafora J.W."/>
            <person name="Yadav J.S."/>
            <person name="Aerts A."/>
            <person name="Benoit I."/>
            <person name="Boyd A."/>
            <person name="Carlson A."/>
            <person name="Copeland A."/>
            <person name="Coutinho P.M."/>
            <person name="de Vries R.P."/>
            <person name="Ferreira P."/>
            <person name="Findley K."/>
            <person name="Foster B."/>
            <person name="Gaskell J."/>
            <person name="Glotzer D."/>
            <person name="Gorecki P."/>
            <person name="Heitman J."/>
            <person name="Hesse C."/>
            <person name="Hori C."/>
            <person name="Igarashi K."/>
            <person name="Jurgens J.A."/>
            <person name="Kallen N."/>
            <person name="Kersten P."/>
            <person name="Kohler A."/>
            <person name="Kuees U."/>
            <person name="Kumar T.K.A."/>
            <person name="Kuo A."/>
            <person name="LaButti K."/>
            <person name="Larrondo L.F."/>
            <person name="Lindquist E."/>
            <person name="Ling A."/>
            <person name="Lombard V."/>
            <person name="Lucas S."/>
            <person name="Lundell T."/>
            <person name="Martin R."/>
            <person name="McLaughlin D.J."/>
            <person name="Morgenstern I."/>
            <person name="Morin E."/>
            <person name="Murat C."/>
            <person name="Nagy L.G."/>
            <person name="Nolan M."/>
            <person name="Ohm R.A."/>
            <person name="Patyshakuliyeva A."/>
            <person name="Rokas A."/>
            <person name="Ruiz-Duenas F.J."/>
            <person name="Sabat G."/>
            <person name="Salamov A."/>
            <person name="Samejima M."/>
            <person name="Schmutz J."/>
            <person name="Slot J.C."/>
            <person name="St John F."/>
            <person name="Stenlid J."/>
            <person name="Sun H."/>
            <person name="Sun S."/>
            <person name="Syed K."/>
            <person name="Tsang A."/>
            <person name="Wiebenga A."/>
            <person name="Young D."/>
            <person name="Pisabarro A."/>
            <person name="Eastwood D.C."/>
            <person name="Martin F."/>
            <person name="Cullen D."/>
            <person name="Grigoriev I.V."/>
            <person name="Hibbett D.S."/>
        </authorList>
    </citation>
    <scope>NUCLEOTIDE SEQUENCE</scope>
    <source>
        <strain evidence="5">FP-58527</strain>
    </source>
</reference>
<dbReference type="EMBL" id="KE504170">
    <property type="protein sequence ID" value="EPS97981.1"/>
    <property type="molecule type" value="Genomic_DNA"/>
</dbReference>
<dbReference type="HOGENOM" id="CLU_1030727_0_0_1"/>